<dbReference type="Proteomes" id="UP000256645">
    <property type="component" value="Unassembled WGS sequence"/>
</dbReference>
<dbReference type="EMBL" id="PDLM01000001">
    <property type="protein sequence ID" value="RDW89038.1"/>
    <property type="molecule type" value="Genomic_DNA"/>
</dbReference>
<evidence type="ECO:0000256" key="1">
    <source>
        <dbReference type="SAM" id="Coils"/>
    </source>
</evidence>
<feature type="compositionally biased region" description="Polar residues" evidence="2">
    <location>
        <begin position="405"/>
        <end position="417"/>
    </location>
</feature>
<dbReference type="OrthoDB" id="4507572at2759"/>
<keyword evidence="1" id="KW-0175">Coiled coil</keyword>
<feature type="compositionally biased region" description="Polar residues" evidence="2">
    <location>
        <begin position="446"/>
        <end position="460"/>
    </location>
</feature>
<comment type="caution">
    <text evidence="3">The sequence shown here is derived from an EMBL/GenBank/DDBJ whole genome shotgun (WGS) entry which is preliminary data.</text>
</comment>
<feature type="region of interest" description="Disordered" evidence="2">
    <location>
        <begin position="432"/>
        <end position="460"/>
    </location>
</feature>
<sequence length="632" mass="69545">MWKRLQAPKRRPAIGEPVLLETTLDESTYGSSSTGFGIKQRPIPLRGESDDTVTSLPHLSMDPTESHASTALRNSHFRPASSIYSQPSPESGAKFPRYSYKNPQGISYEEEEVSPPSSPEYETFAVKPSQLQHIDEEEVSPIDKMPDVAQLEVGRPESRPGSSNIPNLRREKRKNQAAITAAELQSRKTSGQADVGRLKPTGDTRFDKYTGEPTTSEKGGRLGVKPGHFQPPALRSVGNSTKVEASVTAAPKVQTSFSDRLKKLGKNAVQSTTQRSEEKGSSGRTPVSPVHNQFDQAPLSVSSKSSQRVDTPPITPIGSPVSAVRSGVSETVAVPASMPADTDPAFHAVSLNSGSQDAQMTTLTKSDAPEPISKASATSQISRIPSRLPDRGERAQTRDTVPTEVPSTSNNNQTKSTDAIERNFNEAIKEVATPPEESHLSAGAYAQSTRPSYDSERTPLQTSQALYEQSILNRRRPRIMEAPKSIARKQVGSGTHFNPNSPIFISMREGRRSSVQSSIGKNLPITPAEAASRDLITSLQAQIDDSAHRLRNIQRSIRQMTELMPTDHVLLTDEVKRKREMEKIKIEKLKEEEADVRRLEHDLGLRLHRAYKRRDKDAVYEPTAFWVRRATG</sequence>
<feature type="compositionally biased region" description="Polar residues" evidence="2">
    <location>
        <begin position="25"/>
        <end position="35"/>
    </location>
</feature>
<accession>A0A3D8STE7</accession>
<gene>
    <name evidence="3" type="ORF">BP6252_01070</name>
</gene>
<feature type="compositionally biased region" description="Polar residues" evidence="2">
    <location>
        <begin position="282"/>
        <end position="309"/>
    </location>
</feature>
<dbReference type="PANTHER" id="PTHR42023">
    <property type="entry name" value="BHLH DOMAIN-CONTAINING PROTEIN"/>
    <property type="match status" value="1"/>
</dbReference>
<dbReference type="PANTHER" id="PTHR42023:SF1">
    <property type="entry name" value="BHLH DOMAIN-CONTAINING PROTEIN"/>
    <property type="match status" value="1"/>
</dbReference>
<feature type="region of interest" description="Disordered" evidence="2">
    <location>
        <begin position="25"/>
        <end position="122"/>
    </location>
</feature>
<dbReference type="AlphaFoldDB" id="A0A3D8STE7"/>
<organism evidence="3 4">
    <name type="scientific">Coleophoma cylindrospora</name>
    <dbReference type="NCBI Taxonomy" id="1849047"/>
    <lineage>
        <taxon>Eukaryota</taxon>
        <taxon>Fungi</taxon>
        <taxon>Dikarya</taxon>
        <taxon>Ascomycota</taxon>
        <taxon>Pezizomycotina</taxon>
        <taxon>Leotiomycetes</taxon>
        <taxon>Helotiales</taxon>
        <taxon>Dermateaceae</taxon>
        <taxon>Coleophoma</taxon>
    </lineage>
</organism>
<evidence type="ECO:0000313" key="4">
    <source>
        <dbReference type="Proteomes" id="UP000256645"/>
    </source>
</evidence>
<evidence type="ECO:0000313" key="3">
    <source>
        <dbReference type="EMBL" id="RDW89038.1"/>
    </source>
</evidence>
<proteinExistence type="predicted"/>
<keyword evidence="4" id="KW-1185">Reference proteome</keyword>
<protein>
    <submittedName>
        <fullName evidence="3">Uncharacterized protein</fullName>
    </submittedName>
</protein>
<feature type="region of interest" description="Disordered" evidence="2">
    <location>
        <begin position="364"/>
        <end position="417"/>
    </location>
</feature>
<feature type="coiled-coil region" evidence="1">
    <location>
        <begin position="572"/>
        <end position="599"/>
    </location>
</feature>
<feature type="compositionally biased region" description="Basic and acidic residues" evidence="2">
    <location>
        <begin position="196"/>
        <end position="210"/>
    </location>
</feature>
<evidence type="ECO:0000256" key="2">
    <source>
        <dbReference type="SAM" id="MobiDB-lite"/>
    </source>
</evidence>
<name>A0A3D8STE7_9HELO</name>
<feature type="compositionally biased region" description="Basic and acidic residues" evidence="2">
    <location>
        <begin position="388"/>
        <end position="397"/>
    </location>
</feature>
<feature type="region of interest" description="Disordered" evidence="2">
    <location>
        <begin position="152"/>
        <end position="325"/>
    </location>
</feature>
<reference evidence="3 4" key="1">
    <citation type="journal article" date="2018" name="IMA Fungus">
        <title>IMA Genome-F 9: Draft genome sequence of Annulohypoxylon stygium, Aspergillus mulundensis, Berkeleyomyces basicola (syn. Thielaviopsis basicola), Ceratocystis smalleyi, two Cercospora beticola strains, Coleophoma cylindrospora, Fusarium fracticaudum, Phialophora cf. hyalina, and Morchella septimelata.</title>
        <authorList>
            <person name="Wingfield B.D."/>
            <person name="Bills G.F."/>
            <person name="Dong Y."/>
            <person name="Huang W."/>
            <person name="Nel W.J."/>
            <person name="Swalarsk-Parry B.S."/>
            <person name="Vaghefi N."/>
            <person name="Wilken P.M."/>
            <person name="An Z."/>
            <person name="de Beer Z.W."/>
            <person name="De Vos L."/>
            <person name="Chen L."/>
            <person name="Duong T.A."/>
            <person name="Gao Y."/>
            <person name="Hammerbacher A."/>
            <person name="Kikkert J.R."/>
            <person name="Li Y."/>
            <person name="Li H."/>
            <person name="Li K."/>
            <person name="Li Q."/>
            <person name="Liu X."/>
            <person name="Ma X."/>
            <person name="Naidoo K."/>
            <person name="Pethybridge S.J."/>
            <person name="Sun J."/>
            <person name="Steenkamp E.T."/>
            <person name="van der Nest M.A."/>
            <person name="van Wyk S."/>
            <person name="Wingfield M.J."/>
            <person name="Xiong C."/>
            <person name="Yue Q."/>
            <person name="Zhang X."/>
        </authorList>
    </citation>
    <scope>NUCLEOTIDE SEQUENCE [LARGE SCALE GENOMIC DNA]</scope>
    <source>
        <strain evidence="3 4">BP6252</strain>
    </source>
</reference>